<evidence type="ECO:0000256" key="7">
    <source>
        <dbReference type="SAM" id="Phobius"/>
    </source>
</evidence>
<dbReference type="RefSeq" id="WP_084136836.1">
    <property type="nucleotide sequence ID" value="NZ_FQUF01000011.1"/>
</dbReference>
<accession>A0A1M4VBC6</accession>
<keyword evidence="2" id="KW-1003">Cell membrane</keyword>
<feature type="transmembrane region" description="Helical" evidence="7">
    <location>
        <begin position="645"/>
        <end position="672"/>
    </location>
</feature>
<keyword evidence="3 7" id="KW-0812">Transmembrane</keyword>
<dbReference type="Pfam" id="PF02687">
    <property type="entry name" value="FtsX"/>
    <property type="match status" value="2"/>
</dbReference>
<dbReference type="OrthoDB" id="5137249at2"/>
<feature type="transmembrane region" description="Helical" evidence="7">
    <location>
        <begin position="999"/>
        <end position="1019"/>
    </location>
</feature>
<feature type="coiled-coil region" evidence="6">
    <location>
        <begin position="234"/>
        <end position="407"/>
    </location>
</feature>
<proteinExistence type="predicted"/>
<feature type="transmembrane region" description="Helical" evidence="7">
    <location>
        <begin position="594"/>
        <end position="615"/>
    </location>
</feature>
<keyword evidence="4 7" id="KW-1133">Transmembrane helix</keyword>
<dbReference type="Proteomes" id="UP000184128">
    <property type="component" value="Unassembled WGS sequence"/>
</dbReference>
<evidence type="ECO:0000256" key="4">
    <source>
        <dbReference type="ARBA" id="ARBA00022989"/>
    </source>
</evidence>
<evidence type="ECO:0000256" key="2">
    <source>
        <dbReference type="ARBA" id="ARBA00022475"/>
    </source>
</evidence>
<dbReference type="PANTHER" id="PTHR30287:SF1">
    <property type="entry name" value="INNER MEMBRANE PROTEIN"/>
    <property type="match status" value="1"/>
</dbReference>
<feature type="transmembrane region" description="Helical" evidence="7">
    <location>
        <begin position="692"/>
        <end position="713"/>
    </location>
</feature>
<sequence>MQYKAIWKDTFRELSHSVMRFLAILIIIFLGVGFYVGLSATGPNMMKTADEYFSDHHLMDFRVLSTYGLTDEDLTDLNNLSGYTIQSHSANDFVLENSSETIRLYNYDLEDGQKINDYYVVDGRLPEVSGEIALDANEGFLSDVNIGETITLKNGEDVGEPEKNLHQQTFEVVGFVHSPLFIELPSRGNTTMGSGTLNGFGVIPEEDYDTELQSEAYLTVDGTDNDEAYSEEYDADIEQKKSELEERLTQLETRRTEEIKNEIQKEIDDGWAEIEEGEQELADAKVELDDARTELDEGWAEVEEGRAELKNETANARHEIEQNEAQLQEELNNLNAQEQALVQQREELQTELNNLEGAEEEMAAGKKQLEQGVEEINTGLAEIESNREAILQGIEEIDQAIAELEAALENPLLPPDTIEEMQAQLTTLEEKREEVSAPLQQEDQLMAQKEELQAQLEQLQAQEQELVAGRLALSDGLEQIEEGFVQIEDGRQQINAGFEEIEQAKRTLETETTNAEAGLEEAEAELNKGEADYQEGLETFESEQETAQKEMKKARAELKEAEQDLADLPAPEYLLYDRSDNPGYLEYKDNAERLSIIAMVFPVFFFLIAIFISFTTMTRMVDEEREYIGIMKSLGYANHHILTKFITYAVLATSIGSILGLIVGYMFIPNIIFFAYSSMYNFPETVLQGYPLYTSIALVAAFVSTVGASLLAVRHSLKSNAAILLQPKAPKKGSRIWLERLPFIWKRLSFNYKITFRNVFRYKSRMLMTILGVAGSTGLILTGFGISDSIGDIPDIQYGEIYQFQAYVALNPNLEKDEIDSFNETIEKDERIEDHLLVTQDTATAEKEDLNEQEITLFVPNDPSQINNFVKLKDYESETVHTLDDSGAYLTQKLAQLFEVETGDTLEILGDNDEIWEVAVAGVVENYIGHTLYMTPAYYEEMTGETNGEPNLELIEYDPKALDETELGRELMDEDEVIGVNYVSDVAHSFSGTLDSLDLITQILIISAAALAFIVLYNLTNINVSERQRELSTIKVLGSHDHEVTLYIYRENIILTILGILVGLGFGTLLTDFIMDTMEVDMLVFGREIHLSSYLYSSLLTILFSIIVMLVIHYQLKRIDMVEALKAND</sequence>
<evidence type="ECO:0000256" key="1">
    <source>
        <dbReference type="ARBA" id="ARBA00004651"/>
    </source>
</evidence>
<keyword evidence="5 7" id="KW-0472">Membrane</keyword>
<dbReference type="InterPro" id="IPR038766">
    <property type="entry name" value="Membrane_comp_ABC_pdt"/>
</dbReference>
<gene>
    <name evidence="9" type="ORF">SAMN02745249_00866</name>
</gene>
<feature type="coiled-coil region" evidence="6">
    <location>
        <begin position="439"/>
        <end position="564"/>
    </location>
</feature>
<dbReference type="AlphaFoldDB" id="A0A1M4VBC6"/>
<feature type="domain" description="ABC3 transporter permease C-terminal" evidence="8">
    <location>
        <begin position="1004"/>
        <end position="1119"/>
    </location>
</feature>
<comment type="subcellular location">
    <subcellularLocation>
        <location evidence="1">Cell membrane</location>
        <topology evidence="1">Multi-pass membrane protein</topology>
    </subcellularLocation>
</comment>
<feature type="transmembrane region" description="Helical" evidence="7">
    <location>
        <begin position="21"/>
        <end position="38"/>
    </location>
</feature>
<dbReference type="InterPro" id="IPR003838">
    <property type="entry name" value="ABC3_permease_C"/>
</dbReference>
<keyword evidence="6" id="KW-0175">Coiled coil</keyword>
<evidence type="ECO:0000256" key="3">
    <source>
        <dbReference type="ARBA" id="ARBA00022692"/>
    </source>
</evidence>
<feature type="domain" description="ABC3 transporter permease C-terminal" evidence="8">
    <location>
        <begin position="599"/>
        <end position="720"/>
    </location>
</feature>
<organism evidence="9 10">
    <name type="scientific">Atopostipes suicloacalis DSM 15692</name>
    <dbReference type="NCBI Taxonomy" id="1121025"/>
    <lineage>
        <taxon>Bacteria</taxon>
        <taxon>Bacillati</taxon>
        <taxon>Bacillota</taxon>
        <taxon>Bacilli</taxon>
        <taxon>Lactobacillales</taxon>
        <taxon>Carnobacteriaceae</taxon>
        <taxon>Atopostipes</taxon>
    </lineage>
</organism>
<feature type="transmembrane region" description="Helical" evidence="7">
    <location>
        <begin position="766"/>
        <end position="786"/>
    </location>
</feature>
<dbReference type="STRING" id="1121025.SAMN02745249_00866"/>
<evidence type="ECO:0000256" key="6">
    <source>
        <dbReference type="SAM" id="Coils"/>
    </source>
</evidence>
<evidence type="ECO:0000256" key="5">
    <source>
        <dbReference type="ARBA" id="ARBA00023136"/>
    </source>
</evidence>
<dbReference type="EMBL" id="FQUF01000011">
    <property type="protein sequence ID" value="SHE66236.1"/>
    <property type="molecule type" value="Genomic_DNA"/>
</dbReference>
<feature type="transmembrane region" description="Helical" evidence="7">
    <location>
        <begin position="1053"/>
        <end position="1074"/>
    </location>
</feature>
<dbReference type="GO" id="GO:0005886">
    <property type="term" value="C:plasma membrane"/>
    <property type="evidence" value="ECO:0007669"/>
    <property type="project" value="UniProtKB-SubCell"/>
</dbReference>
<keyword evidence="10" id="KW-1185">Reference proteome</keyword>
<name>A0A1M4VBC6_9LACT</name>
<feature type="transmembrane region" description="Helical" evidence="7">
    <location>
        <begin position="1094"/>
        <end position="1116"/>
    </location>
</feature>
<reference evidence="10" key="1">
    <citation type="submission" date="2016-11" db="EMBL/GenBank/DDBJ databases">
        <authorList>
            <person name="Varghese N."/>
            <person name="Submissions S."/>
        </authorList>
    </citation>
    <scope>NUCLEOTIDE SEQUENCE [LARGE SCALE GENOMIC DNA]</scope>
    <source>
        <strain evidence="10">DSM 15692</strain>
    </source>
</reference>
<evidence type="ECO:0000313" key="9">
    <source>
        <dbReference type="EMBL" id="SHE66236.1"/>
    </source>
</evidence>
<evidence type="ECO:0000313" key="10">
    <source>
        <dbReference type="Proteomes" id="UP000184128"/>
    </source>
</evidence>
<protein>
    <submittedName>
        <fullName evidence="9">Putative ABC transport system permease protein</fullName>
    </submittedName>
</protein>
<dbReference type="PANTHER" id="PTHR30287">
    <property type="entry name" value="MEMBRANE COMPONENT OF PREDICTED ABC SUPERFAMILY METABOLITE UPTAKE TRANSPORTER"/>
    <property type="match status" value="1"/>
</dbReference>
<evidence type="ECO:0000259" key="8">
    <source>
        <dbReference type="Pfam" id="PF02687"/>
    </source>
</evidence>